<dbReference type="RefSeq" id="WP_347166049.1">
    <property type="nucleotide sequence ID" value="NZ_JBDNCH010000002.1"/>
</dbReference>
<dbReference type="PANTHER" id="PTHR43318:SF1">
    <property type="entry name" value="POLYSACCHARIDE BIOSYNTHESIS PROTEIN EPSC-RELATED"/>
    <property type="match status" value="1"/>
</dbReference>
<keyword evidence="2" id="KW-0472">Membrane</keyword>
<dbReference type="InterPro" id="IPR036291">
    <property type="entry name" value="NAD(P)-bd_dom_sf"/>
</dbReference>
<dbReference type="Proteomes" id="UP001428774">
    <property type="component" value="Unassembled WGS sequence"/>
</dbReference>
<evidence type="ECO:0000313" key="4">
    <source>
        <dbReference type="EMBL" id="MEN9060920.1"/>
    </source>
</evidence>
<dbReference type="Gene3D" id="3.40.50.720">
    <property type="entry name" value="NAD(P)-binding Rossmann-like Domain"/>
    <property type="match status" value="2"/>
</dbReference>
<dbReference type="Pfam" id="PF13727">
    <property type="entry name" value="CoA_binding_3"/>
    <property type="match status" value="1"/>
</dbReference>
<feature type="transmembrane region" description="Helical" evidence="2">
    <location>
        <begin position="106"/>
        <end position="131"/>
    </location>
</feature>
<dbReference type="Pfam" id="PF02719">
    <property type="entry name" value="Polysacc_synt_2"/>
    <property type="match status" value="1"/>
</dbReference>
<dbReference type="SUPFAM" id="SSF51735">
    <property type="entry name" value="NAD(P)-binding Rossmann-fold domains"/>
    <property type="match status" value="1"/>
</dbReference>
<dbReference type="CDD" id="cd05237">
    <property type="entry name" value="UDP_invert_4-6DH_SDR_e"/>
    <property type="match status" value="1"/>
</dbReference>
<dbReference type="SUPFAM" id="SSF53335">
    <property type="entry name" value="S-adenosyl-L-methionine-dependent methyltransferases"/>
    <property type="match status" value="1"/>
</dbReference>
<reference evidence="4 5" key="1">
    <citation type="submission" date="2024-05" db="EMBL/GenBank/DDBJ databases">
        <title>Genome sequence of Ponticoccus litoralis KCCM 90028.</title>
        <authorList>
            <person name="Kim J.M."/>
            <person name="Lee J.K."/>
            <person name="Choi B.J."/>
            <person name="Bayburt H."/>
            <person name="Baek J.H."/>
            <person name="Jeon C.O."/>
        </authorList>
    </citation>
    <scope>NUCLEOTIDE SEQUENCE [LARGE SCALE GENOMIC DNA]</scope>
    <source>
        <strain evidence="4 5">KCCM 90028</strain>
    </source>
</reference>
<keyword evidence="2" id="KW-0812">Transmembrane</keyword>
<dbReference type="EMBL" id="JBDNCH010000002">
    <property type="protein sequence ID" value="MEN9060920.1"/>
    <property type="molecule type" value="Genomic_DNA"/>
</dbReference>
<protein>
    <submittedName>
        <fullName evidence="4">Nucleoside-diphosphate sugar epimerase/dehydratase</fullName>
    </submittedName>
</protein>
<dbReference type="AlphaFoldDB" id="A0AAW9SHL1"/>
<dbReference type="InterPro" id="IPR051203">
    <property type="entry name" value="Polysaccharide_Synthase-Rel"/>
</dbReference>
<accession>A0AAW9SHL1</accession>
<evidence type="ECO:0000313" key="5">
    <source>
        <dbReference type="Proteomes" id="UP001428774"/>
    </source>
</evidence>
<keyword evidence="5" id="KW-1185">Reference proteome</keyword>
<gene>
    <name evidence="4" type="ORF">ABFB10_07560</name>
</gene>
<feature type="transmembrane region" description="Helical" evidence="2">
    <location>
        <begin position="16"/>
        <end position="38"/>
    </location>
</feature>
<evidence type="ECO:0000256" key="1">
    <source>
        <dbReference type="ARBA" id="ARBA00007430"/>
    </source>
</evidence>
<dbReference type="PANTHER" id="PTHR43318">
    <property type="entry name" value="UDP-N-ACETYLGLUCOSAMINE 4,6-DEHYDRATASE"/>
    <property type="match status" value="1"/>
</dbReference>
<comment type="similarity">
    <text evidence="1">Belongs to the polysaccharide synthase family.</text>
</comment>
<organism evidence="4 5">
    <name type="scientific">Ponticoccus litoralis</name>
    <dbReference type="NCBI Taxonomy" id="422297"/>
    <lineage>
        <taxon>Bacteria</taxon>
        <taxon>Pseudomonadati</taxon>
        <taxon>Pseudomonadota</taxon>
        <taxon>Alphaproteobacteria</taxon>
        <taxon>Rhodobacterales</taxon>
        <taxon>Roseobacteraceae</taxon>
        <taxon>Ponticoccus</taxon>
    </lineage>
</organism>
<sequence length="631" mass="68359">MLYNVVIGMSRAQKQAVFVLVDAIVIPLCLFAALVLAVDATANLETLRAVLPLAAILSIAGTVFGWRIGLTRCRLNDYELRGVIRTATYSATLGLLGASIDQLTLGLLPASVFVIFSLLLLVVSASWRVLLRQATVQIYRSRRDVSRVLIYGAGQTGQQLVAALRTDDAVQPVAFIDDNPTLQSLMIANLRVYSPSAIKSLVDKKDIDRVVLAMPSLSAPKIARIAHRLRHIGCEVHAVPSFAALVGEAELRQKVTPVSLHDLLGRNRLEKELPGVSHAYTGRRILVTGAGGSIGSELCRQLLDCKPDCLVLVDHSEHALYSIDKELRELGDGLTVVPVLGSVLDEPLMCETMARHRVEVVLHAAAYKHLPMVEQSQNVISGLRNNVLGTKVMADAARTSGVERFILVSTDKAVRSTNVMGASKRLAELSVQDLAARSPGTRFSMVRFGNVLGSSGSVIPLFQEQILNGGPVTLTDPNVTRYFMTISEAARLVLLAGSFARGGDVFVLDMGDPVPIKKLARQMIEGAGYEVRDRDNPEGDIEIRITGLRPGEKLHEELLISADMLTTPHPKILRAQESFLSEFEVATALKDLRQAIDARDEAAARSVIARWVEPAAAVAPVEAKKVAEEAL</sequence>
<comment type="caution">
    <text evidence="4">The sequence shown here is derived from an EMBL/GenBank/DDBJ whole genome shotgun (WGS) entry which is preliminary data.</text>
</comment>
<name>A0AAW9SHL1_9RHOB</name>
<keyword evidence="2" id="KW-1133">Transmembrane helix</keyword>
<dbReference type="InterPro" id="IPR003869">
    <property type="entry name" value="Polysac_CapD-like"/>
</dbReference>
<feature type="transmembrane region" description="Helical" evidence="2">
    <location>
        <begin position="50"/>
        <end position="70"/>
    </location>
</feature>
<feature type="domain" description="Polysaccharide biosynthesis protein CapD-like" evidence="3">
    <location>
        <begin position="285"/>
        <end position="576"/>
    </location>
</feature>
<proteinExistence type="inferred from homology"/>
<evidence type="ECO:0000256" key="2">
    <source>
        <dbReference type="SAM" id="Phobius"/>
    </source>
</evidence>
<evidence type="ECO:0000259" key="3">
    <source>
        <dbReference type="Pfam" id="PF02719"/>
    </source>
</evidence>
<dbReference type="InterPro" id="IPR029063">
    <property type="entry name" value="SAM-dependent_MTases_sf"/>
</dbReference>